<keyword evidence="5 8" id="KW-0732">Signal</keyword>
<evidence type="ECO:0000256" key="2">
    <source>
        <dbReference type="ARBA" id="ARBA00008163"/>
    </source>
</evidence>
<keyword evidence="6" id="KW-0472">Membrane</keyword>
<evidence type="ECO:0000256" key="5">
    <source>
        <dbReference type="ARBA" id="ARBA00022729"/>
    </source>
</evidence>
<evidence type="ECO:0000256" key="3">
    <source>
        <dbReference type="ARBA" id="ARBA00022452"/>
    </source>
</evidence>
<dbReference type="Gene3D" id="2.40.160.60">
    <property type="entry name" value="Outer membrane protein transport protein (OMPP1/FadL/TodX)"/>
    <property type="match status" value="1"/>
</dbReference>
<evidence type="ECO:0000256" key="8">
    <source>
        <dbReference type="SAM" id="SignalP"/>
    </source>
</evidence>
<comment type="caution">
    <text evidence="9">The sequence shown here is derived from an EMBL/GenBank/DDBJ whole genome shotgun (WGS) entry which is preliminary data.</text>
</comment>
<evidence type="ECO:0000313" key="10">
    <source>
        <dbReference type="Proteomes" id="UP000243900"/>
    </source>
</evidence>
<dbReference type="RefSeq" id="WP_206389855.1">
    <property type="nucleotide sequence ID" value="NZ_PTQZ01000363.1"/>
</dbReference>
<reference evidence="10" key="1">
    <citation type="submission" date="2018-02" db="EMBL/GenBank/DDBJ databases">
        <title>Genome sequencing of Solimonas sp. HR-BB.</title>
        <authorList>
            <person name="Lee Y."/>
            <person name="Jeon C.O."/>
        </authorList>
    </citation>
    <scope>NUCLEOTIDE SEQUENCE [LARGE SCALE GENOMIC DNA]</scope>
    <source>
        <strain evidence="10">HR-E</strain>
    </source>
</reference>
<dbReference type="InterPro" id="IPR005017">
    <property type="entry name" value="OMPP1/FadL/TodX"/>
</dbReference>
<feature type="chain" id="PRO_5015168697" evidence="8">
    <location>
        <begin position="28"/>
        <end position="98"/>
    </location>
</feature>
<sequence>MNSPRFPVGAKPLAVALMSCLSPLAWSAGAEVPVIAISSQGTSNANSAEANDASVIFYNPAGMSRLRGTNVSAAFAMIAATAKVEDMGTTRLQDMGQA</sequence>
<keyword evidence="10" id="KW-1185">Reference proteome</keyword>
<organism evidence="9 10">
    <name type="scientific">Amnimonas aquatica</name>
    <dbReference type="NCBI Taxonomy" id="2094561"/>
    <lineage>
        <taxon>Bacteria</taxon>
        <taxon>Pseudomonadati</taxon>
        <taxon>Pseudomonadota</taxon>
        <taxon>Gammaproteobacteria</taxon>
        <taxon>Moraxellales</taxon>
        <taxon>Moraxellaceae</taxon>
        <taxon>Amnimonas</taxon>
    </lineage>
</organism>
<name>A0A2P6AQB2_9GAMM</name>
<evidence type="ECO:0000256" key="1">
    <source>
        <dbReference type="ARBA" id="ARBA00004571"/>
    </source>
</evidence>
<dbReference type="AlphaFoldDB" id="A0A2P6AQB2"/>
<evidence type="ECO:0000313" key="9">
    <source>
        <dbReference type="EMBL" id="PQA27963.1"/>
    </source>
</evidence>
<dbReference type="EMBL" id="PTQZ01000363">
    <property type="protein sequence ID" value="PQA27963.1"/>
    <property type="molecule type" value="Genomic_DNA"/>
</dbReference>
<protein>
    <submittedName>
        <fullName evidence="9">Uncharacterized protein</fullName>
    </submittedName>
</protein>
<dbReference type="Proteomes" id="UP000243900">
    <property type="component" value="Unassembled WGS sequence"/>
</dbReference>
<feature type="non-terminal residue" evidence="9">
    <location>
        <position position="98"/>
    </location>
</feature>
<evidence type="ECO:0000256" key="7">
    <source>
        <dbReference type="ARBA" id="ARBA00023237"/>
    </source>
</evidence>
<comment type="similarity">
    <text evidence="2">Belongs to the OmpP1/FadL family.</text>
</comment>
<evidence type="ECO:0000256" key="4">
    <source>
        <dbReference type="ARBA" id="ARBA00022692"/>
    </source>
</evidence>
<comment type="subcellular location">
    <subcellularLocation>
        <location evidence="1">Cell outer membrane</location>
        <topology evidence="1">Multi-pass membrane protein</topology>
    </subcellularLocation>
</comment>
<keyword evidence="7" id="KW-0998">Cell outer membrane</keyword>
<proteinExistence type="inferred from homology"/>
<gene>
    <name evidence="9" type="ORF">C5O18_09995</name>
</gene>
<dbReference type="SUPFAM" id="SSF56935">
    <property type="entry name" value="Porins"/>
    <property type="match status" value="1"/>
</dbReference>
<keyword evidence="3" id="KW-1134">Transmembrane beta strand</keyword>
<accession>A0A2P6AQB2</accession>
<dbReference type="Pfam" id="PF03349">
    <property type="entry name" value="Toluene_X"/>
    <property type="match status" value="1"/>
</dbReference>
<evidence type="ECO:0000256" key="6">
    <source>
        <dbReference type="ARBA" id="ARBA00023136"/>
    </source>
</evidence>
<dbReference type="GO" id="GO:0009279">
    <property type="term" value="C:cell outer membrane"/>
    <property type="evidence" value="ECO:0007669"/>
    <property type="project" value="UniProtKB-SubCell"/>
</dbReference>
<feature type="signal peptide" evidence="8">
    <location>
        <begin position="1"/>
        <end position="27"/>
    </location>
</feature>
<keyword evidence="4" id="KW-0812">Transmembrane</keyword>